<evidence type="ECO:0000256" key="1">
    <source>
        <dbReference type="SAM" id="Phobius"/>
    </source>
</evidence>
<keyword evidence="6" id="KW-1185">Reference proteome</keyword>
<evidence type="ECO:0000313" key="5">
    <source>
        <dbReference type="Proteomes" id="UP000186030"/>
    </source>
</evidence>
<dbReference type="EMBL" id="MQMG01000021">
    <property type="protein sequence ID" value="OKO93531.1"/>
    <property type="molecule type" value="Genomic_DNA"/>
</dbReference>
<keyword evidence="1" id="KW-0812">Transmembrane</keyword>
<organism evidence="3 5">
    <name type="scientific">Geobacillus proteiniphilus</name>
    <dbReference type="NCBI Taxonomy" id="860353"/>
    <lineage>
        <taxon>Bacteria</taxon>
        <taxon>Bacillati</taxon>
        <taxon>Bacillota</taxon>
        <taxon>Bacilli</taxon>
        <taxon>Bacillales</taxon>
        <taxon>Anoxybacillaceae</taxon>
        <taxon>Geobacillus</taxon>
    </lineage>
</organism>
<dbReference type="InterPro" id="IPR005182">
    <property type="entry name" value="YdbS-like_PH"/>
</dbReference>
<gene>
    <name evidence="3" type="ORF">BRO54_1870</name>
    <name evidence="4" type="ORF">RA955_11405</name>
</gene>
<feature type="transmembrane region" description="Helical" evidence="1">
    <location>
        <begin position="46"/>
        <end position="67"/>
    </location>
</feature>
<name>A0A1Q5SZT3_9BACL</name>
<reference evidence="5" key="2">
    <citation type="submission" date="2017-01" db="EMBL/GenBank/DDBJ databases">
        <title>Genome sequencing and annotation of Geobacillus sp. 1017, a Hydrocarbon-Oxidizing Thermophilic Bacterium Isolated from a Heavy Oil Reservoir (China).</title>
        <authorList>
            <person name="Kadnikov V.V."/>
            <person name="Mardanov A.V."/>
            <person name="Poltaraus A.B."/>
            <person name="Sokolova D.S."/>
            <person name="Semenova E.M."/>
            <person name="Ravin N.V."/>
            <person name="Tourova T.P."/>
            <person name="Nazina T.N."/>
        </authorList>
    </citation>
    <scope>NUCLEOTIDE SEQUENCE [LARGE SCALE GENOMIC DNA]</scope>
    <source>
        <strain evidence="5">1017</strain>
    </source>
</reference>
<evidence type="ECO:0000313" key="4">
    <source>
        <dbReference type="EMBL" id="WMJ15411.1"/>
    </source>
</evidence>
<keyword evidence="1" id="KW-1133">Transmembrane helix</keyword>
<reference evidence="4 6" key="4">
    <citation type="submission" date="2023-08" db="EMBL/GenBank/DDBJ databases">
        <title>Genome sequencing of the thermostable Gram positive bacteria Geobacillus proteiniphilus strain T-6.</title>
        <authorList>
            <person name="Shulami S."/>
            <person name="Shoham Y."/>
        </authorList>
    </citation>
    <scope>NUCLEOTIDE SEQUENCE [LARGE SCALE GENOMIC DNA]</scope>
    <source>
        <strain evidence="4 6">T-6</strain>
    </source>
</reference>
<evidence type="ECO:0000313" key="3">
    <source>
        <dbReference type="EMBL" id="OKO93531.1"/>
    </source>
</evidence>
<evidence type="ECO:0000259" key="2">
    <source>
        <dbReference type="Pfam" id="PF03703"/>
    </source>
</evidence>
<feature type="domain" description="YdbS-like PH" evidence="2">
    <location>
        <begin position="73"/>
        <end position="144"/>
    </location>
</feature>
<feature type="transmembrane region" description="Helical" evidence="1">
    <location>
        <begin position="21"/>
        <end position="40"/>
    </location>
</feature>
<dbReference type="Proteomes" id="UP000186030">
    <property type="component" value="Unassembled WGS sequence"/>
</dbReference>
<keyword evidence="1" id="KW-0472">Membrane</keyword>
<reference evidence="3 5" key="1">
    <citation type="submission" date="2016-11" db="EMBL/GenBank/DDBJ databases">
        <authorList>
            <person name="Kadnikov V."/>
            <person name="Nazina T."/>
        </authorList>
    </citation>
    <scope>NUCLEOTIDE SEQUENCE [LARGE SCALE GENOMIC DNA]</scope>
    <source>
        <strain evidence="3 5">1017</strain>
    </source>
</reference>
<dbReference type="EMBL" id="CP133076">
    <property type="protein sequence ID" value="WMJ15411.1"/>
    <property type="molecule type" value="Genomic_DNA"/>
</dbReference>
<dbReference type="PANTHER" id="PTHR34473">
    <property type="entry name" value="UPF0699 TRANSMEMBRANE PROTEIN YDBS"/>
    <property type="match status" value="1"/>
</dbReference>
<dbReference type="RefSeq" id="WP_074043714.1">
    <property type="nucleotide sequence ID" value="NZ_CP133076.1"/>
</dbReference>
<evidence type="ECO:0000313" key="6">
    <source>
        <dbReference type="Proteomes" id="UP001223761"/>
    </source>
</evidence>
<protein>
    <submittedName>
        <fullName evidence="4">PH domain-containing protein</fullName>
    </submittedName>
</protein>
<dbReference type="Pfam" id="PF03703">
    <property type="entry name" value="bPH_2"/>
    <property type="match status" value="1"/>
</dbReference>
<reference evidence="3" key="3">
    <citation type="journal article" date="2019" name="Int. J. Syst. Evol. Microbiol.">
        <title>Geobacillus proteiniphilus sp. nov., a thermophilic bacterium isolated from a high-temperature heavy oil reservoir in China.</title>
        <authorList>
            <person name="Semenova E.M."/>
            <person name="Sokolova D.S."/>
            <person name="Grouzdev D.S."/>
            <person name="Poltaraus A.B."/>
            <person name="Vinokurova N.G."/>
            <person name="Tourova T.P."/>
            <person name="Nazina T.N."/>
        </authorList>
    </citation>
    <scope>NUCLEOTIDE SEQUENCE</scope>
    <source>
        <strain evidence="3">1017</strain>
    </source>
</reference>
<dbReference type="PANTHER" id="PTHR34473:SF2">
    <property type="entry name" value="UPF0699 TRANSMEMBRANE PROTEIN YDBT"/>
    <property type="match status" value="1"/>
</dbReference>
<dbReference type="AlphaFoldDB" id="A0A1Q5SZT3"/>
<proteinExistence type="predicted"/>
<dbReference type="Proteomes" id="UP001223761">
    <property type="component" value="Chromosome"/>
</dbReference>
<sequence length="160" mass="17859">MLHDSGKPISIKAVTVWRLTGALGAAASGVVIGGVAFLISRFHAPSWLFAVLAGAWVVEAIVWMVWLPPLRQRRWRYDIREEEIDIQRGVWSIRRTLIPMARVQYVDVRQGPLLKRYGLASIAVFTAAAAHEIPALPMEEAERLCCLIAEWAKVADEDDA</sequence>
<accession>A0A1Q5SZT3</accession>